<organism evidence="1 2">
    <name type="scientific">Vibrio halioticoli NBRC 102217</name>
    <dbReference type="NCBI Taxonomy" id="1219072"/>
    <lineage>
        <taxon>Bacteria</taxon>
        <taxon>Pseudomonadati</taxon>
        <taxon>Pseudomonadota</taxon>
        <taxon>Gammaproteobacteria</taxon>
        <taxon>Vibrionales</taxon>
        <taxon>Vibrionaceae</taxon>
        <taxon>Vibrio</taxon>
    </lineage>
</organism>
<dbReference type="AlphaFoldDB" id="V5HIT0"/>
<reference evidence="1 2" key="1">
    <citation type="submission" date="2013-11" db="EMBL/GenBank/DDBJ databases">
        <title>Whole genome shotgun sequence of Vibrio halioticoli NBRC 102217.</title>
        <authorList>
            <person name="Isaki S."/>
            <person name="Kimura A."/>
            <person name="Ohji S."/>
            <person name="Hosoyama A."/>
            <person name="Fujita N."/>
            <person name="Hashimoto M."/>
            <person name="Hosoyama Y."/>
            <person name="Yamazoe A."/>
        </authorList>
    </citation>
    <scope>NUCLEOTIDE SEQUENCE [LARGE SCALE GENOMIC DNA]</scope>
    <source>
        <strain evidence="1 2">NBRC 102217</strain>
    </source>
</reference>
<evidence type="ECO:0000313" key="2">
    <source>
        <dbReference type="Proteomes" id="UP000017800"/>
    </source>
</evidence>
<accession>V5HIT0</accession>
<dbReference type="RefSeq" id="WP_023403604.1">
    <property type="nucleotide sequence ID" value="NZ_BAUJ01000018.1"/>
</dbReference>
<comment type="caution">
    <text evidence="1">The sequence shown here is derived from an EMBL/GenBank/DDBJ whole genome shotgun (WGS) entry which is preliminary data.</text>
</comment>
<dbReference type="Proteomes" id="UP000017800">
    <property type="component" value="Unassembled WGS sequence"/>
</dbReference>
<dbReference type="EMBL" id="BAUJ01000018">
    <property type="protein sequence ID" value="GAD89235.1"/>
    <property type="molecule type" value="Genomic_DNA"/>
</dbReference>
<evidence type="ECO:0000313" key="1">
    <source>
        <dbReference type="EMBL" id="GAD89235.1"/>
    </source>
</evidence>
<name>V5HIT0_9VIBR</name>
<sequence length="52" mass="5764">MMDSSNHEMAVDMLRCHLGMSKQEALEELGLEDMPSIDQQVVNSQSQVANDA</sequence>
<gene>
    <name evidence="1" type="ORF">VHA01S_018_00240</name>
</gene>
<proteinExistence type="predicted"/>
<keyword evidence="2" id="KW-1185">Reference proteome</keyword>
<protein>
    <submittedName>
        <fullName evidence="1">Uncharacterized protein</fullName>
    </submittedName>
</protein>